<dbReference type="RefSeq" id="WP_170160927.1">
    <property type="nucleotide sequence ID" value="NZ_AP017928.1"/>
</dbReference>
<evidence type="ECO:0008006" key="3">
    <source>
        <dbReference type="Google" id="ProtNLM"/>
    </source>
</evidence>
<evidence type="ECO:0000313" key="2">
    <source>
        <dbReference type="Proteomes" id="UP000266313"/>
    </source>
</evidence>
<dbReference type="Pfam" id="PF10722">
    <property type="entry name" value="YbjN"/>
    <property type="match status" value="1"/>
</dbReference>
<dbReference type="InterPro" id="IPR019660">
    <property type="entry name" value="Put_sensory_transdc_reg_YbjN"/>
</dbReference>
<proteinExistence type="predicted"/>
<protein>
    <recommendedName>
        <fullName evidence="3">YbjN domain-containing protein</fullName>
    </recommendedName>
</protein>
<evidence type="ECO:0000313" key="1">
    <source>
        <dbReference type="EMBL" id="BBA32643.1"/>
    </source>
</evidence>
<sequence>MTIQSGKFLFLVFAVLYCFWFSIHAAEKQNTPKNIYDIVSKLSNSKLVLGGDKNYIVTSAAEGPAWKIIFADCDSKYTCRSMTFYASLSVANAGLEDVNRFNESVRYTRVTLDSVDQIALQMDVFLGNEVKEDVIAYLFERWLYDIKRVTEIFGRKQ</sequence>
<accession>A0A250KLT5</accession>
<reference evidence="1 2" key="1">
    <citation type="submission" date="2016-12" db="EMBL/GenBank/DDBJ databases">
        <title>Genome sequencing of Methylocaldum marinum.</title>
        <authorList>
            <person name="Takeuchi M."/>
            <person name="Kamagata Y."/>
            <person name="Hiraoka S."/>
            <person name="Oshima K."/>
            <person name="Hattori M."/>
            <person name="Iwasaki W."/>
        </authorList>
    </citation>
    <scope>NUCLEOTIDE SEQUENCE [LARGE SCALE GENOMIC DNA]</scope>
    <source>
        <strain evidence="1 2">S8</strain>
    </source>
</reference>
<dbReference type="KEGG" id="mmai:sS8_0678"/>
<dbReference type="EMBL" id="AP017928">
    <property type="protein sequence ID" value="BBA32643.1"/>
    <property type="molecule type" value="Genomic_DNA"/>
</dbReference>
<dbReference type="Proteomes" id="UP000266313">
    <property type="component" value="Chromosome"/>
</dbReference>
<organism evidence="1 2">
    <name type="scientific">Methylocaldum marinum</name>
    <dbReference type="NCBI Taxonomy" id="1432792"/>
    <lineage>
        <taxon>Bacteria</taxon>
        <taxon>Pseudomonadati</taxon>
        <taxon>Pseudomonadota</taxon>
        <taxon>Gammaproteobacteria</taxon>
        <taxon>Methylococcales</taxon>
        <taxon>Methylococcaceae</taxon>
        <taxon>Methylocaldum</taxon>
    </lineage>
</organism>
<keyword evidence="2" id="KW-1185">Reference proteome</keyword>
<name>A0A250KLT5_9GAMM</name>
<dbReference type="AlphaFoldDB" id="A0A250KLT5"/>
<gene>
    <name evidence="1" type="ORF">sS8_0678</name>
</gene>